<keyword evidence="2" id="KW-1185">Reference proteome</keyword>
<accession>A0A927CGZ3</accession>
<proteinExistence type="predicted"/>
<organism evidence="1 2">
    <name type="scientific">Paenibacillus oceani</name>
    <dbReference type="NCBI Taxonomy" id="2772510"/>
    <lineage>
        <taxon>Bacteria</taxon>
        <taxon>Bacillati</taxon>
        <taxon>Bacillota</taxon>
        <taxon>Bacilli</taxon>
        <taxon>Bacillales</taxon>
        <taxon>Paenibacillaceae</taxon>
        <taxon>Paenibacillus</taxon>
    </lineage>
</organism>
<dbReference type="EMBL" id="JACXJA010000071">
    <property type="protein sequence ID" value="MBD2866817.1"/>
    <property type="molecule type" value="Genomic_DNA"/>
</dbReference>
<comment type="caution">
    <text evidence="1">The sequence shown here is derived from an EMBL/GenBank/DDBJ whole genome shotgun (WGS) entry which is preliminary data.</text>
</comment>
<dbReference type="Pfam" id="PF14035">
    <property type="entry name" value="YlzJ"/>
    <property type="match status" value="1"/>
</dbReference>
<gene>
    <name evidence="1" type="ORF">IDH45_33100</name>
</gene>
<evidence type="ECO:0000313" key="1">
    <source>
        <dbReference type="EMBL" id="MBD2866817.1"/>
    </source>
</evidence>
<dbReference type="InterPro" id="IPR025619">
    <property type="entry name" value="YlzJ"/>
</dbReference>
<dbReference type="AlphaFoldDB" id="A0A927CGZ3"/>
<sequence>MILYTEVPLDTVLDGLNDSRPASQEVTVGGVLMQVEAVSPFQGKIVRLLSPDPMHYLNPAYAPGQLIEFKPV</sequence>
<reference evidence="1" key="1">
    <citation type="submission" date="2020-09" db="EMBL/GenBank/DDBJ databases">
        <title>A novel bacterium of genus Paenibacillus, isolated from South China Sea.</title>
        <authorList>
            <person name="Huang H."/>
            <person name="Mo K."/>
            <person name="Hu Y."/>
        </authorList>
    </citation>
    <scope>NUCLEOTIDE SEQUENCE</scope>
    <source>
        <strain evidence="1">IB182363</strain>
    </source>
</reference>
<dbReference type="RefSeq" id="WP_190932432.1">
    <property type="nucleotide sequence ID" value="NZ_JACXJA010000071.1"/>
</dbReference>
<dbReference type="Proteomes" id="UP000639396">
    <property type="component" value="Unassembled WGS sequence"/>
</dbReference>
<protein>
    <submittedName>
        <fullName evidence="1">YlzJ-like family protein</fullName>
    </submittedName>
</protein>
<name>A0A927CGZ3_9BACL</name>
<evidence type="ECO:0000313" key="2">
    <source>
        <dbReference type="Proteomes" id="UP000639396"/>
    </source>
</evidence>